<dbReference type="GO" id="GO:0003924">
    <property type="term" value="F:GTPase activity"/>
    <property type="evidence" value="ECO:0000318"/>
    <property type="project" value="GO_Central"/>
</dbReference>
<dbReference type="PANTHER" id="PTHR45709:SF3">
    <property type="entry name" value="GUANINE NUCLEOTIDE-BINDING PROTEIN-LIKE 1"/>
    <property type="match status" value="1"/>
</dbReference>
<dbReference type="InterPro" id="IPR030378">
    <property type="entry name" value="G_CP_dom"/>
</dbReference>
<dbReference type="RefSeq" id="XP_002109270.1">
    <property type="nucleotide sequence ID" value="XM_002109234.1"/>
</dbReference>
<dbReference type="InterPro" id="IPR027417">
    <property type="entry name" value="P-loop_NTPase"/>
</dbReference>
<organism evidence="8 9">
    <name type="scientific">Trichoplax adhaerens</name>
    <name type="common">Trichoplax reptans</name>
    <dbReference type="NCBI Taxonomy" id="10228"/>
    <lineage>
        <taxon>Eukaryota</taxon>
        <taxon>Metazoa</taxon>
        <taxon>Placozoa</taxon>
        <taxon>Uniplacotomia</taxon>
        <taxon>Trichoplacea</taxon>
        <taxon>Trichoplacidae</taxon>
        <taxon>Trichoplax</taxon>
    </lineage>
</organism>
<feature type="region of interest" description="Disordered" evidence="6">
    <location>
        <begin position="195"/>
        <end position="227"/>
    </location>
</feature>
<gene>
    <name evidence="8" type="ORF">TRIADDRAFT_21278</name>
</gene>
<evidence type="ECO:0000313" key="8">
    <source>
        <dbReference type="EMBL" id="EDV27436.1"/>
    </source>
</evidence>
<dbReference type="InParanoid" id="B3RNE0"/>
<dbReference type="FunCoup" id="B3RNE0">
    <property type="interactions" value="1656"/>
</dbReference>
<evidence type="ECO:0000313" key="9">
    <source>
        <dbReference type="Proteomes" id="UP000009022"/>
    </source>
</evidence>
<evidence type="ECO:0000256" key="6">
    <source>
        <dbReference type="SAM" id="MobiDB-lite"/>
    </source>
</evidence>
<dbReference type="InterPro" id="IPR006073">
    <property type="entry name" value="GTP-bd"/>
</dbReference>
<dbReference type="KEGG" id="tad:TRIADDRAFT_21278"/>
<dbReference type="HOGENOM" id="CLU_013649_3_0_1"/>
<dbReference type="EMBL" id="DS985242">
    <property type="protein sequence ID" value="EDV27436.1"/>
    <property type="molecule type" value="Genomic_DNA"/>
</dbReference>
<evidence type="ECO:0000256" key="4">
    <source>
        <dbReference type="ARBA" id="ARBA00037770"/>
    </source>
</evidence>
<dbReference type="GO" id="GO:0005525">
    <property type="term" value="F:GTP binding"/>
    <property type="evidence" value="ECO:0007669"/>
    <property type="project" value="UniProtKB-KW"/>
</dbReference>
<dbReference type="Proteomes" id="UP000009022">
    <property type="component" value="Unassembled WGS sequence"/>
</dbReference>
<dbReference type="Pfam" id="PF01926">
    <property type="entry name" value="MMR_HSR1"/>
    <property type="match status" value="1"/>
</dbReference>
<sequence length="414" mass="47652">AVLDIPKRPNWSYQMSKNQVERNEEKYFINYLQSIHQNHSEETLSYFEHNLETWRQLWRVLEISNLILVVVDIKNPILHFPPALYDYVVNDMKKSLVLVFNKIDLVPAPVVVAWKQYFMAKFSKLRIVCFTAYSYHNVDGVSATTAENTLTRKRRRTRQILNVMGSRQLIHVCRELFPDTDLSQWEEKIEIIPSTDQDQLSSESDSESESNNTTGHREETNDSDDDIKDEMITIGLIGQPNVGKSSVINGLIGKKIVSTSRSPGHTKHFQTIYLCPTIRLCDSPGIIFPSLIDKQLQVILSGLYPISQVKEPYSSIAYIAAGTPLPKLLNIKHPDCNCKNPSRTLNYFRYDHFLAWAMKNGFKTAKAARNDVYRAANNLLRLYTDGRLCYYMRPPNFMAKTGNLLYFDISQIIL</sequence>
<dbReference type="GeneID" id="6751055"/>
<proteinExistence type="predicted"/>
<dbReference type="CTD" id="6751055"/>
<feature type="non-terminal residue" evidence="8">
    <location>
        <position position="1"/>
    </location>
</feature>
<dbReference type="PROSITE" id="PS51721">
    <property type="entry name" value="G_CP"/>
    <property type="match status" value="1"/>
</dbReference>
<dbReference type="OMA" id="KASHKHH"/>
<keyword evidence="2" id="KW-0547">Nucleotide-binding</keyword>
<keyword evidence="1" id="KW-0597">Phosphoprotein</keyword>
<comment type="function">
    <text evidence="4">Possible regulatory or functional link with the histocompatibility cluster.</text>
</comment>
<evidence type="ECO:0000256" key="3">
    <source>
        <dbReference type="ARBA" id="ARBA00023134"/>
    </source>
</evidence>
<dbReference type="AlphaFoldDB" id="B3RNE0"/>
<dbReference type="STRING" id="10228.B3RNE0"/>
<dbReference type="PANTHER" id="PTHR45709">
    <property type="entry name" value="LARGE SUBUNIT GTPASE 1 HOMOLOG-RELATED"/>
    <property type="match status" value="1"/>
</dbReference>
<dbReference type="Gene3D" id="3.40.50.300">
    <property type="entry name" value="P-loop containing nucleotide triphosphate hydrolases"/>
    <property type="match status" value="1"/>
</dbReference>
<evidence type="ECO:0000256" key="5">
    <source>
        <dbReference type="ARBA" id="ARBA00039902"/>
    </source>
</evidence>
<dbReference type="SUPFAM" id="SSF52540">
    <property type="entry name" value="P-loop containing nucleoside triphosphate hydrolases"/>
    <property type="match status" value="1"/>
</dbReference>
<reference evidence="8 9" key="1">
    <citation type="journal article" date="2008" name="Nature">
        <title>The Trichoplax genome and the nature of placozoans.</title>
        <authorList>
            <person name="Srivastava M."/>
            <person name="Begovic E."/>
            <person name="Chapman J."/>
            <person name="Putnam N.H."/>
            <person name="Hellsten U."/>
            <person name="Kawashima T."/>
            <person name="Kuo A."/>
            <person name="Mitros T."/>
            <person name="Salamov A."/>
            <person name="Carpenter M.L."/>
            <person name="Signorovitch A.Y."/>
            <person name="Moreno M.A."/>
            <person name="Kamm K."/>
            <person name="Grimwood J."/>
            <person name="Schmutz J."/>
            <person name="Shapiro H."/>
            <person name="Grigoriev I.V."/>
            <person name="Buss L.W."/>
            <person name="Schierwater B."/>
            <person name="Dellaporta S.L."/>
            <person name="Rokhsar D.S."/>
        </authorList>
    </citation>
    <scope>NUCLEOTIDE SEQUENCE [LARGE SCALE GENOMIC DNA]</scope>
    <source>
        <strain evidence="8 9">Grell-BS-1999</strain>
    </source>
</reference>
<dbReference type="eggNOG" id="KOG1424">
    <property type="taxonomic scope" value="Eukaryota"/>
</dbReference>
<dbReference type="InterPro" id="IPR043358">
    <property type="entry name" value="GNL1-like"/>
</dbReference>
<accession>B3RNE0</accession>
<evidence type="ECO:0000259" key="7">
    <source>
        <dbReference type="PROSITE" id="PS51721"/>
    </source>
</evidence>
<protein>
    <recommendedName>
        <fullName evidence="5">Guanine nucleotide-binding protein-like 1</fullName>
    </recommendedName>
</protein>
<dbReference type="OrthoDB" id="391988at2759"/>
<evidence type="ECO:0000256" key="2">
    <source>
        <dbReference type="ARBA" id="ARBA00022741"/>
    </source>
</evidence>
<keyword evidence="9" id="KW-1185">Reference proteome</keyword>
<name>B3RNE0_TRIAD</name>
<keyword evidence="3" id="KW-0342">GTP-binding</keyword>
<feature type="compositionally biased region" description="Low complexity" evidence="6">
    <location>
        <begin position="195"/>
        <end position="214"/>
    </location>
</feature>
<feature type="domain" description="CP-type G" evidence="7">
    <location>
        <begin position="54"/>
        <end position="289"/>
    </location>
</feature>
<evidence type="ECO:0000256" key="1">
    <source>
        <dbReference type="ARBA" id="ARBA00022553"/>
    </source>
</evidence>
<dbReference type="PhylomeDB" id="B3RNE0"/>